<reference evidence="2" key="1">
    <citation type="submission" date="2020-04" db="EMBL/GenBank/DDBJ databases">
        <authorList>
            <person name="Alioto T."/>
            <person name="Alioto T."/>
            <person name="Gomez Garrido J."/>
        </authorList>
    </citation>
    <scope>NUCLEOTIDE SEQUENCE</scope>
    <source>
        <strain evidence="2">A484AB</strain>
    </source>
</reference>
<gene>
    <name evidence="2" type="ORF">PACLA_8A054310</name>
</gene>
<dbReference type="PANTHER" id="PTHR33332">
    <property type="entry name" value="REVERSE TRANSCRIPTASE DOMAIN-CONTAINING PROTEIN"/>
    <property type="match status" value="1"/>
</dbReference>
<protein>
    <submittedName>
        <fullName evidence="2">Uncharacterized protein</fullName>
    </submittedName>
</protein>
<feature type="region of interest" description="Disordered" evidence="1">
    <location>
        <begin position="244"/>
        <end position="312"/>
    </location>
</feature>
<evidence type="ECO:0000256" key="1">
    <source>
        <dbReference type="SAM" id="MobiDB-lite"/>
    </source>
</evidence>
<evidence type="ECO:0000313" key="2">
    <source>
        <dbReference type="EMBL" id="CAB4014038.1"/>
    </source>
</evidence>
<dbReference type="AlphaFoldDB" id="A0A7D9IME1"/>
<sequence length="312" mass="35515">MPIIEDLQNNAKGFTSRFLWYFPKPIFCKLKATVLHDDENDEVEKFEEHLGEASYTIEQDDKITNVIVNRKKIILSEEAATEFENIHDDWEVTCEKYPYDPLIGVPKLLALGVRLSLIPWICSFLSNRRQSVKIDNFQSDWGINNAGVPQGTKLGPILFIIMINDLELASSSTDHWRYVDDVTISESLKKNEVSVLQSDLNTIERWTVNNNMKLNGKKCKEMIVSFVRSENDIPRLLIDVTKEPKCHDNQNASGNIDQPENPTSIVSDYNKQPAETSSQENVTNAENDEQDCIPTPPSSIPSDDETLSLHHH</sequence>
<comment type="caution">
    <text evidence="2">The sequence shown here is derived from an EMBL/GenBank/DDBJ whole genome shotgun (WGS) entry which is preliminary data.</text>
</comment>
<name>A0A7D9IME1_PARCT</name>
<organism evidence="2 3">
    <name type="scientific">Paramuricea clavata</name>
    <name type="common">Red gorgonian</name>
    <name type="synonym">Violescent sea-whip</name>
    <dbReference type="NCBI Taxonomy" id="317549"/>
    <lineage>
        <taxon>Eukaryota</taxon>
        <taxon>Metazoa</taxon>
        <taxon>Cnidaria</taxon>
        <taxon>Anthozoa</taxon>
        <taxon>Octocorallia</taxon>
        <taxon>Malacalcyonacea</taxon>
        <taxon>Plexauridae</taxon>
        <taxon>Paramuricea</taxon>
    </lineage>
</organism>
<feature type="compositionally biased region" description="Polar residues" evidence="1">
    <location>
        <begin position="249"/>
        <end position="285"/>
    </location>
</feature>
<dbReference type="Proteomes" id="UP001152795">
    <property type="component" value="Unassembled WGS sequence"/>
</dbReference>
<dbReference type="InterPro" id="IPR000477">
    <property type="entry name" value="RT_dom"/>
</dbReference>
<dbReference type="Pfam" id="PF00078">
    <property type="entry name" value="RVT_1"/>
    <property type="match status" value="1"/>
</dbReference>
<proteinExistence type="predicted"/>
<keyword evidence="3" id="KW-1185">Reference proteome</keyword>
<dbReference type="PROSITE" id="PS50878">
    <property type="entry name" value="RT_POL"/>
    <property type="match status" value="1"/>
</dbReference>
<evidence type="ECO:0000313" key="3">
    <source>
        <dbReference type="Proteomes" id="UP001152795"/>
    </source>
</evidence>
<dbReference type="EMBL" id="CACRXK020008123">
    <property type="protein sequence ID" value="CAB4014038.1"/>
    <property type="molecule type" value="Genomic_DNA"/>
</dbReference>
<dbReference type="OrthoDB" id="5419617at2759"/>
<accession>A0A7D9IME1</accession>